<dbReference type="Proteomes" id="UP001222932">
    <property type="component" value="Unassembled WGS sequence"/>
</dbReference>
<name>A0AAD3TNL2_9TREE</name>
<keyword evidence="3" id="KW-1185">Reference proteome</keyword>
<comment type="caution">
    <text evidence="2">The sequence shown here is derived from an EMBL/GenBank/DDBJ whole genome shotgun (WGS) entry which is preliminary data.</text>
</comment>
<proteinExistence type="predicted"/>
<reference evidence="2" key="2">
    <citation type="submission" date="2023-06" db="EMBL/GenBank/DDBJ databases">
        <authorList>
            <person name="Kobayashi Y."/>
            <person name="Kayamori A."/>
            <person name="Aoki K."/>
            <person name="Shiwa Y."/>
            <person name="Fujita N."/>
            <person name="Sugita T."/>
            <person name="Iwasaki W."/>
            <person name="Tanaka N."/>
            <person name="Takashima M."/>
        </authorList>
    </citation>
    <scope>NUCLEOTIDE SEQUENCE</scope>
    <source>
        <strain evidence="2">HIS016</strain>
    </source>
</reference>
<protein>
    <recommendedName>
        <fullName evidence="4">F-box domain-containing protein</fullName>
    </recommendedName>
</protein>
<evidence type="ECO:0000256" key="1">
    <source>
        <dbReference type="SAM" id="MobiDB-lite"/>
    </source>
</evidence>
<gene>
    <name evidence="2" type="ORF">CspeluHIS016_0103900</name>
</gene>
<dbReference type="EMBL" id="BTCM01000001">
    <property type="protein sequence ID" value="GMK53804.1"/>
    <property type="molecule type" value="Genomic_DNA"/>
</dbReference>
<accession>A0AAD3TNL2</accession>
<evidence type="ECO:0008006" key="4">
    <source>
        <dbReference type="Google" id="ProtNLM"/>
    </source>
</evidence>
<dbReference type="AlphaFoldDB" id="A0AAD3TNL2"/>
<sequence>MFSLYSWLFPTRTTPFELDAYPHIVDGVLEAADLPTLMALRQTCRGMKTLVDARFAHIVAGSDGSLRAVPRNPSASADEYCEGINVAPMVDAWCRSVAGGSWFRRRRTVKPFIFSTARQVDRYHDHEQSEPNTPPNAPCWGEDEDEPSYAPIRGLVHFDRLESVREWRCPREAADGARPPTPEGMRWSLDKHLSSLYALRLTAVA</sequence>
<reference evidence="2" key="1">
    <citation type="journal article" date="2023" name="BMC Genomics">
        <title>Chromosome-level genome assemblies of Cutaneotrichosporon spp. (Trichosporonales, Basidiomycota) reveal imbalanced evolution between nucleotide sequences and chromosome synteny.</title>
        <authorList>
            <person name="Kobayashi Y."/>
            <person name="Kayamori A."/>
            <person name="Aoki K."/>
            <person name="Shiwa Y."/>
            <person name="Matsutani M."/>
            <person name="Fujita N."/>
            <person name="Sugita T."/>
            <person name="Iwasaki W."/>
            <person name="Tanaka N."/>
            <person name="Takashima M."/>
        </authorList>
    </citation>
    <scope>NUCLEOTIDE SEQUENCE</scope>
    <source>
        <strain evidence="2">HIS016</strain>
    </source>
</reference>
<organism evidence="2 3">
    <name type="scientific">Cutaneotrichosporon spelunceum</name>
    <dbReference type="NCBI Taxonomy" id="1672016"/>
    <lineage>
        <taxon>Eukaryota</taxon>
        <taxon>Fungi</taxon>
        <taxon>Dikarya</taxon>
        <taxon>Basidiomycota</taxon>
        <taxon>Agaricomycotina</taxon>
        <taxon>Tremellomycetes</taxon>
        <taxon>Trichosporonales</taxon>
        <taxon>Trichosporonaceae</taxon>
        <taxon>Cutaneotrichosporon</taxon>
    </lineage>
</organism>
<feature type="region of interest" description="Disordered" evidence="1">
    <location>
        <begin position="123"/>
        <end position="144"/>
    </location>
</feature>
<evidence type="ECO:0000313" key="2">
    <source>
        <dbReference type="EMBL" id="GMK53804.1"/>
    </source>
</evidence>
<evidence type="ECO:0000313" key="3">
    <source>
        <dbReference type="Proteomes" id="UP001222932"/>
    </source>
</evidence>